<protein>
    <submittedName>
        <fullName evidence="1">Uncharacterized protein</fullName>
    </submittedName>
</protein>
<sequence length="59" mass="7250">MRRTDLMDTTPEAHLARLRLLREKSVEWRIQKTFELVDMSRAMFPEQTRRYLTSKRRPT</sequence>
<reference evidence="1" key="1">
    <citation type="submission" date="2020-07" db="EMBL/GenBank/DDBJ databases">
        <title>Huge and variable diversity of episymbiotic CPR bacteria and DPANN archaea in groundwater ecosystems.</title>
        <authorList>
            <person name="He C.Y."/>
            <person name="Keren R."/>
            <person name="Whittaker M."/>
            <person name="Farag I.F."/>
            <person name="Doudna J."/>
            <person name="Cate J.H.D."/>
            <person name="Banfield J.F."/>
        </authorList>
    </citation>
    <scope>NUCLEOTIDE SEQUENCE</scope>
    <source>
        <strain evidence="1">NC_groundwater_17_Pr7_B-0.1um_64_12</strain>
    </source>
</reference>
<proteinExistence type="predicted"/>
<evidence type="ECO:0000313" key="1">
    <source>
        <dbReference type="EMBL" id="MBI1756360.1"/>
    </source>
</evidence>
<gene>
    <name evidence="1" type="ORF">HYR64_04545</name>
</gene>
<dbReference type="EMBL" id="JACOSL010000029">
    <property type="protein sequence ID" value="MBI1756360.1"/>
    <property type="molecule type" value="Genomic_DNA"/>
</dbReference>
<comment type="caution">
    <text evidence="1">The sequence shown here is derived from an EMBL/GenBank/DDBJ whole genome shotgun (WGS) entry which is preliminary data.</text>
</comment>
<accession>A0A931PVK3</accession>
<dbReference type="Proteomes" id="UP000727962">
    <property type="component" value="Unassembled WGS sequence"/>
</dbReference>
<organism evidence="1 2">
    <name type="scientific">Fimbriimonas ginsengisoli</name>
    <dbReference type="NCBI Taxonomy" id="1005039"/>
    <lineage>
        <taxon>Bacteria</taxon>
        <taxon>Bacillati</taxon>
        <taxon>Armatimonadota</taxon>
        <taxon>Fimbriimonadia</taxon>
        <taxon>Fimbriimonadales</taxon>
        <taxon>Fimbriimonadaceae</taxon>
        <taxon>Fimbriimonas</taxon>
    </lineage>
</organism>
<dbReference type="AlphaFoldDB" id="A0A931PVK3"/>
<name>A0A931PVK3_FIMGI</name>
<evidence type="ECO:0000313" key="2">
    <source>
        <dbReference type="Proteomes" id="UP000727962"/>
    </source>
</evidence>